<dbReference type="Proteomes" id="UP001396898">
    <property type="component" value="Unassembled WGS sequence"/>
</dbReference>
<comment type="caution">
    <text evidence="2">The sequence shown here is derived from an EMBL/GenBank/DDBJ whole genome shotgun (WGS) entry which is preliminary data.</text>
</comment>
<proteinExistence type="predicted"/>
<evidence type="ECO:0000256" key="1">
    <source>
        <dbReference type="SAM" id="MobiDB-lite"/>
    </source>
</evidence>
<name>A0ABR1R0R8_9PEZI</name>
<accession>A0ABR1R0R8</accession>
<feature type="region of interest" description="Disordered" evidence="1">
    <location>
        <begin position="1"/>
        <end position="243"/>
    </location>
</feature>
<evidence type="ECO:0000313" key="3">
    <source>
        <dbReference type="Proteomes" id="UP001396898"/>
    </source>
</evidence>
<reference evidence="2 3" key="1">
    <citation type="submission" date="2023-01" db="EMBL/GenBank/DDBJ databases">
        <title>Analysis of 21 Apiospora genomes using comparative genomics revels a genus with tremendous synthesis potential of carbohydrate active enzymes and secondary metabolites.</title>
        <authorList>
            <person name="Sorensen T."/>
        </authorList>
    </citation>
    <scope>NUCLEOTIDE SEQUENCE [LARGE SCALE GENOMIC DNA]</scope>
    <source>
        <strain evidence="2 3">CBS 20057</strain>
    </source>
</reference>
<feature type="compositionally biased region" description="Basic and acidic residues" evidence="1">
    <location>
        <begin position="97"/>
        <end position="116"/>
    </location>
</feature>
<dbReference type="EMBL" id="JAQQWI010000024">
    <property type="protein sequence ID" value="KAK7994568.1"/>
    <property type="molecule type" value="Genomic_DNA"/>
</dbReference>
<keyword evidence="3" id="KW-1185">Reference proteome</keyword>
<organism evidence="2 3">
    <name type="scientific">Apiospora marii</name>
    <dbReference type="NCBI Taxonomy" id="335849"/>
    <lineage>
        <taxon>Eukaryota</taxon>
        <taxon>Fungi</taxon>
        <taxon>Dikarya</taxon>
        <taxon>Ascomycota</taxon>
        <taxon>Pezizomycotina</taxon>
        <taxon>Sordariomycetes</taxon>
        <taxon>Xylariomycetidae</taxon>
        <taxon>Amphisphaeriales</taxon>
        <taxon>Apiosporaceae</taxon>
        <taxon>Apiospora</taxon>
    </lineage>
</organism>
<evidence type="ECO:0000313" key="2">
    <source>
        <dbReference type="EMBL" id="KAK7994568.1"/>
    </source>
</evidence>
<protein>
    <submittedName>
        <fullName evidence="2">Uncharacterized protein</fullName>
    </submittedName>
</protein>
<sequence>MDGSISSMPSDAIIRPNSDGNCPITCQDLPDTDGERSNFRGTTDSEEMHRVKQSGDLSLSPRVRESQLTRSGRPTALDVQNGAQQDAGIGGSSSNLEDPRYLHDSHIEIVSKHDIDGVSGPEEADSENQQHDKATSEVTTLPHMAPMTAPDAGNKINETGADLGEDMEDAYGPVSRQFQESPGAPDQPPATDGEGEQAVLGSTGGPIDEDYAIAASLPDGPGESRPIMDAGEECEQSCATEPS</sequence>
<gene>
    <name evidence="2" type="ORF">PG991_016156</name>
</gene>